<dbReference type="Proteomes" id="UP000663064">
    <property type="component" value="Chromosome"/>
</dbReference>
<dbReference type="AlphaFoldDB" id="A0A871BIW3"/>
<evidence type="ECO:0000313" key="2">
    <source>
        <dbReference type="Proteomes" id="UP000663064"/>
    </source>
</evidence>
<sequence>MVVLTEFGLILMKIWLPSVTAFQRRVEERASETECSIDEINQLVHDARTDE</sequence>
<organism evidence="1 2">
    <name type="scientific">Haloferax gibbonsii</name>
    <dbReference type="NCBI Taxonomy" id="35746"/>
    <lineage>
        <taxon>Archaea</taxon>
        <taxon>Methanobacteriati</taxon>
        <taxon>Methanobacteriota</taxon>
        <taxon>Stenosarchaea group</taxon>
        <taxon>Halobacteria</taxon>
        <taxon>Halobacteriales</taxon>
        <taxon>Haloferacaceae</taxon>
        <taxon>Haloferax</taxon>
    </lineage>
</organism>
<evidence type="ECO:0000313" key="1">
    <source>
        <dbReference type="EMBL" id="QOS12720.1"/>
    </source>
</evidence>
<dbReference type="EMBL" id="CP063205">
    <property type="protein sequence ID" value="QOS12720.1"/>
    <property type="molecule type" value="Genomic_DNA"/>
</dbReference>
<name>A0A871BIW3_HALGI</name>
<accession>A0A871BIW3</accession>
<protein>
    <submittedName>
        <fullName evidence="1">Homolog to AbrB/VapB family protein</fullName>
    </submittedName>
</protein>
<proteinExistence type="predicted"/>
<gene>
    <name evidence="1" type="ORF">HfgLR_12955</name>
</gene>
<reference evidence="1" key="1">
    <citation type="journal article" date="2021" name="Front. Microbiol.">
        <title>Cellular and Genomic Properties of Haloferax gibbonsii LR2-5, the Host of Euryarchaeal Virus HFTV1.</title>
        <authorList>
            <person name="Tittes C."/>
            <person name="Schwarzer S."/>
            <person name="Pfeiffer F."/>
            <person name="Dyall-Smith M."/>
            <person name="Rodriguez-Franco M."/>
            <person name="Oksanen H.M."/>
            <person name="Quax T.E.F."/>
        </authorList>
    </citation>
    <scope>NUCLEOTIDE SEQUENCE</scope>
    <source>
        <strain evidence="1">LR2-5</strain>
    </source>
</reference>